<dbReference type="RefSeq" id="WP_015236589.1">
    <property type="nucleotide sequence ID" value="NC_019793.1"/>
</dbReference>
<protein>
    <submittedName>
        <fullName evidence="2">Collagenase-like protease</fullName>
    </submittedName>
</protein>
<keyword evidence="2" id="KW-0645">Protease</keyword>
<dbReference type="SUPFAM" id="SSF51395">
    <property type="entry name" value="FMN-linked oxidoreductases"/>
    <property type="match status" value="1"/>
</dbReference>
<feature type="domain" description="Peptidase U32 collagenase" evidence="1">
    <location>
        <begin position="405"/>
        <end position="524"/>
    </location>
</feature>
<evidence type="ECO:0000313" key="2">
    <source>
        <dbReference type="EMBL" id="AFZ68287.1"/>
    </source>
</evidence>
<gene>
    <name evidence="2" type="ordered locus">Deipe_2823</name>
</gene>
<dbReference type="GO" id="GO:0006508">
    <property type="term" value="P:proteolysis"/>
    <property type="evidence" value="ECO:0007669"/>
    <property type="project" value="UniProtKB-KW"/>
</dbReference>
<dbReference type="EMBL" id="CP003382">
    <property type="protein sequence ID" value="AFZ68287.1"/>
    <property type="molecule type" value="Genomic_DNA"/>
</dbReference>
<dbReference type="KEGG" id="dpd:Deipe_2823"/>
<accession>L0A531</accession>
<dbReference type="AlphaFoldDB" id="L0A531"/>
<reference evidence="3" key="1">
    <citation type="submission" date="2012-03" db="EMBL/GenBank/DDBJ databases">
        <title>Complete sequence of chromosome of Deinococcus peraridilitoris DSM 19664.</title>
        <authorList>
            <person name="Lucas S."/>
            <person name="Copeland A."/>
            <person name="Lapidus A."/>
            <person name="Glavina del Rio T."/>
            <person name="Dalin E."/>
            <person name="Tice H."/>
            <person name="Bruce D."/>
            <person name="Goodwin L."/>
            <person name="Pitluck S."/>
            <person name="Peters L."/>
            <person name="Mikhailova N."/>
            <person name="Lu M."/>
            <person name="Kyrpides N."/>
            <person name="Mavromatis K."/>
            <person name="Ivanova N."/>
            <person name="Brettin T."/>
            <person name="Detter J.C."/>
            <person name="Han C."/>
            <person name="Larimer F."/>
            <person name="Land M."/>
            <person name="Hauser L."/>
            <person name="Markowitz V."/>
            <person name="Cheng J.-F."/>
            <person name="Hugenholtz P."/>
            <person name="Woyke T."/>
            <person name="Wu D."/>
            <person name="Pukall R."/>
            <person name="Steenblock K."/>
            <person name="Brambilla E."/>
            <person name="Klenk H.-P."/>
            <person name="Eisen J.A."/>
        </authorList>
    </citation>
    <scope>NUCLEOTIDE SEQUENCE [LARGE SCALE GENOMIC DNA]</scope>
    <source>
        <strain evidence="3">DSM 19664 / LMG 22246 / CIP 109416 / KR-200</strain>
    </source>
</reference>
<dbReference type="Pfam" id="PF12392">
    <property type="entry name" value="DUF3656"/>
    <property type="match status" value="1"/>
</dbReference>
<dbReference type="STRING" id="937777.Deipe_2823"/>
<dbReference type="Pfam" id="PF01136">
    <property type="entry name" value="Peptidase_U32"/>
    <property type="match status" value="2"/>
</dbReference>
<keyword evidence="3" id="KW-1185">Reference proteome</keyword>
<dbReference type="InterPro" id="IPR001539">
    <property type="entry name" value="Peptidase_U32"/>
</dbReference>
<dbReference type="PANTHER" id="PTHR30217">
    <property type="entry name" value="PEPTIDASE U32 FAMILY"/>
    <property type="match status" value="1"/>
</dbReference>
<dbReference type="InterPro" id="IPR020988">
    <property type="entry name" value="Pept_U32_collagenase"/>
</dbReference>
<dbReference type="PANTHER" id="PTHR30217:SF10">
    <property type="entry name" value="23S RRNA 5-HYDROXYCYTIDINE C2501 SYNTHASE"/>
    <property type="match status" value="1"/>
</dbReference>
<dbReference type="eggNOG" id="COG0826">
    <property type="taxonomic scope" value="Bacteria"/>
</dbReference>
<sequence>MASSLVRPRVKPELMSPAGGWPQLRAAVEAGADAVYFGLDSFHARAKVGFTDEELPEIMRYLHERGVLGFVTFNVLVFDRELYKAEEKLTHLARSGVDAIIVQDLGVARLAHQLCPDLPIHGSTQMSITSAEGAELARRFGASRVVLGRELSLLDIERIAQATDIELETFVHGALCVSYSGQCFSSEAWGGRSANRGQCAQACRLPYDLIVDGSVRDLHDARYLLSPGDLYALHQVPDLVRMGVNCLKIEGRYKDSEYVALTTAAYRKAIDEAWKGLPLSVTPDEERDLEQVYSRGLGAHFISGTNHQQVVRGRAPRHRGVKIGEVVGVSDAGVRVKLLERVRLGDGVVFDAADWRSPGEREEGGHLYGLWRGQEKLEEVESGQVELRFGRGAVDLSRVRAGDWVWRTHDPTLAARVRPYIDPADPLYTRPVFATFVGVEGEVPRLTLRDETGRAVEVAGETPLQGARNRALGEDTLREQLGKLGGTPFHLEGLQAELPGAVFMPVSELNALRRQAVEQLTELRGKAPQRDIQLRLREVLASVTPETVEGEGARLHLLVRTPEQLDAAIALRPASITLDYLELYGLKPAVTRVREAGLTVRVASPRVLKPTEQNIEKFLLSLDAEILVRSGGLLEGLQDASRKPALVGDFSLNAANVLTARELLSLGLSRVTPTHDLNARQVTELAQLVGPGRLEVIAYQHLPVFHTEHCVFSRFLSEGTDYTNCGHPCESHRVALRDEKGLMHPVMADVGCRNTVFGAQAQTAARHLQSWRAVGLSDFRLEFVHESAEDVLAVSRAFSAFFTGEIGERELEARLAALSAQGVTEGSLFVPGSFEELPQLQLM</sequence>
<dbReference type="HOGENOM" id="CLU_011540_4_0_0"/>
<evidence type="ECO:0000313" key="3">
    <source>
        <dbReference type="Proteomes" id="UP000010467"/>
    </source>
</evidence>
<proteinExistence type="predicted"/>
<name>L0A531_DEIPD</name>
<dbReference type="Proteomes" id="UP000010467">
    <property type="component" value="Chromosome"/>
</dbReference>
<dbReference type="PATRIC" id="fig|937777.3.peg.2837"/>
<keyword evidence="2" id="KW-0378">Hydrolase</keyword>
<evidence type="ECO:0000259" key="1">
    <source>
        <dbReference type="Pfam" id="PF12392"/>
    </source>
</evidence>
<organism evidence="2 3">
    <name type="scientific">Deinococcus peraridilitoris (strain DSM 19664 / LMG 22246 / CIP 109416 / KR-200)</name>
    <dbReference type="NCBI Taxonomy" id="937777"/>
    <lineage>
        <taxon>Bacteria</taxon>
        <taxon>Thermotogati</taxon>
        <taxon>Deinococcota</taxon>
        <taxon>Deinococci</taxon>
        <taxon>Deinococcales</taxon>
        <taxon>Deinococcaceae</taxon>
        <taxon>Deinococcus</taxon>
    </lineage>
</organism>
<dbReference type="InterPro" id="IPR051454">
    <property type="entry name" value="RNA/ubiquinone_mod_enzymes"/>
</dbReference>
<dbReference type="GO" id="GO:0008233">
    <property type="term" value="F:peptidase activity"/>
    <property type="evidence" value="ECO:0007669"/>
    <property type="project" value="UniProtKB-KW"/>
</dbReference>